<evidence type="ECO:0000313" key="1">
    <source>
        <dbReference type="EMBL" id="CVK31536.1"/>
    </source>
</evidence>
<dbReference type="AlphaFoldDB" id="A0A0X3BHA9"/>
<proteinExistence type="predicted"/>
<sequence length="132" mass="14423">MIAMKYAALTGISPSVIAELKGGKARTLELCSAHNIITLTEAAPGECIFMTSVNEEDLAPGDPGIMVDLLVLSISMKRVEVVNPLFIEERERMSARIKVQFRGTTIARDVEGRKWGDPTKVEVIRSACYRAG</sequence>
<dbReference type="Pfam" id="PF04322">
    <property type="entry name" value="DUF473"/>
    <property type="match status" value="1"/>
</dbReference>
<accession>A0A0X3BHA9</accession>
<protein>
    <recommendedName>
        <fullName evidence="3">DUF473 family protein</fullName>
    </recommendedName>
</protein>
<organism evidence="1 2">
    <name type="scientific">Methanoculleus bourgensis</name>
    <dbReference type="NCBI Taxonomy" id="83986"/>
    <lineage>
        <taxon>Archaea</taxon>
        <taxon>Methanobacteriati</taxon>
        <taxon>Methanobacteriota</taxon>
        <taxon>Stenosarchaea group</taxon>
        <taxon>Methanomicrobia</taxon>
        <taxon>Methanomicrobiales</taxon>
        <taxon>Methanomicrobiaceae</taxon>
        <taxon>Methanoculleus</taxon>
    </lineage>
</organism>
<evidence type="ECO:0000313" key="2">
    <source>
        <dbReference type="Proteomes" id="UP000069850"/>
    </source>
</evidence>
<dbReference type="Proteomes" id="UP000069850">
    <property type="component" value="Chromosome 1"/>
</dbReference>
<evidence type="ECO:0008006" key="3">
    <source>
        <dbReference type="Google" id="ProtNLM"/>
    </source>
</evidence>
<dbReference type="KEGG" id="mema:MMAB1_0319"/>
<reference evidence="1 2" key="1">
    <citation type="submission" date="2016-01" db="EMBL/GenBank/DDBJ databases">
        <authorList>
            <person name="Manzoor S."/>
        </authorList>
    </citation>
    <scope>NUCLEOTIDE SEQUENCE [LARGE SCALE GENOMIC DNA]</scope>
    <source>
        <strain evidence="1">Methanoculleus sp MAB1</strain>
    </source>
</reference>
<dbReference type="InterPro" id="IPR007417">
    <property type="entry name" value="DUF473"/>
</dbReference>
<dbReference type="EMBL" id="LT158599">
    <property type="protein sequence ID" value="CVK31536.1"/>
    <property type="molecule type" value="Genomic_DNA"/>
</dbReference>
<gene>
    <name evidence="1" type="ORF">MMAB1_0319</name>
</gene>
<name>A0A0X3BHA9_9EURY</name>